<evidence type="ECO:0000313" key="1">
    <source>
        <dbReference type="EMBL" id="KAF6372057.1"/>
    </source>
</evidence>
<proteinExistence type="predicted"/>
<accession>A0A7J7ZCS0</accession>
<gene>
    <name evidence="1" type="ORF">mRhiFer1_009794</name>
</gene>
<dbReference type="Proteomes" id="UP000585614">
    <property type="component" value="Unassembled WGS sequence"/>
</dbReference>
<sequence>MEILCLGDLPLIMAFKPPTVLCTPTSWPYVGGCQIKNRPCWYLSHGSPENTEPIGYTDKQKELRDRNWLTGLWRPRSPTSTVCKRAGQEVNGVVLVQAQRPENQKHQRLRAGEDGCSSSSRKSMRFLPFLFYSGAPTV</sequence>
<reference evidence="1 2" key="1">
    <citation type="journal article" date="2020" name="Nature">
        <title>Six reference-quality genomes reveal evolution of bat adaptations.</title>
        <authorList>
            <person name="Jebb D."/>
            <person name="Huang Z."/>
            <person name="Pippel M."/>
            <person name="Hughes G.M."/>
            <person name="Lavrichenko K."/>
            <person name="Devanna P."/>
            <person name="Winkler S."/>
            <person name="Jermiin L.S."/>
            <person name="Skirmuntt E.C."/>
            <person name="Katzourakis A."/>
            <person name="Burkitt-Gray L."/>
            <person name="Ray D.A."/>
            <person name="Sullivan K.A.M."/>
            <person name="Roscito J.G."/>
            <person name="Kirilenko B.M."/>
            <person name="Davalos L.M."/>
            <person name="Corthals A.P."/>
            <person name="Power M.L."/>
            <person name="Jones G."/>
            <person name="Ransome R.D."/>
            <person name="Dechmann D.K.N."/>
            <person name="Locatelli A.G."/>
            <person name="Puechmaille S.J."/>
            <person name="Fedrigo O."/>
            <person name="Jarvis E.D."/>
            <person name="Hiller M."/>
            <person name="Vernes S.C."/>
            <person name="Myers E.W."/>
            <person name="Teeling E.C."/>
        </authorList>
    </citation>
    <scope>NUCLEOTIDE SEQUENCE [LARGE SCALE GENOMIC DNA]</scope>
    <source>
        <strain evidence="1">MRhiFer1</strain>
        <tissue evidence="1">Lung</tissue>
    </source>
</reference>
<protein>
    <submittedName>
        <fullName evidence="1">Uncharacterized protein</fullName>
    </submittedName>
</protein>
<comment type="caution">
    <text evidence="1">The sequence shown here is derived from an EMBL/GenBank/DDBJ whole genome shotgun (WGS) entry which is preliminary data.</text>
</comment>
<name>A0A7J7ZCS0_RHIFE</name>
<dbReference type="EMBL" id="JACAGC010000004">
    <property type="protein sequence ID" value="KAF6372057.1"/>
    <property type="molecule type" value="Genomic_DNA"/>
</dbReference>
<dbReference type="AlphaFoldDB" id="A0A7J7ZCS0"/>
<organism evidence="1 2">
    <name type="scientific">Rhinolophus ferrumequinum</name>
    <name type="common">Greater horseshoe bat</name>
    <dbReference type="NCBI Taxonomy" id="59479"/>
    <lineage>
        <taxon>Eukaryota</taxon>
        <taxon>Metazoa</taxon>
        <taxon>Chordata</taxon>
        <taxon>Craniata</taxon>
        <taxon>Vertebrata</taxon>
        <taxon>Euteleostomi</taxon>
        <taxon>Mammalia</taxon>
        <taxon>Eutheria</taxon>
        <taxon>Laurasiatheria</taxon>
        <taxon>Chiroptera</taxon>
        <taxon>Yinpterochiroptera</taxon>
        <taxon>Rhinolophoidea</taxon>
        <taxon>Rhinolophidae</taxon>
        <taxon>Rhinolophinae</taxon>
        <taxon>Rhinolophus</taxon>
    </lineage>
</organism>
<evidence type="ECO:0000313" key="2">
    <source>
        <dbReference type="Proteomes" id="UP000585614"/>
    </source>
</evidence>